<dbReference type="FunFam" id="1.25.40.10:FF:000280">
    <property type="entry name" value="Pentatricopeptide repeat-containing protein"/>
    <property type="match status" value="1"/>
</dbReference>
<dbReference type="OrthoDB" id="185373at2759"/>
<keyword evidence="1" id="KW-0677">Repeat</keyword>
<dbReference type="InterPro" id="IPR011990">
    <property type="entry name" value="TPR-like_helical_dom_sf"/>
</dbReference>
<comment type="similarity">
    <text evidence="2">Belongs to the PPR family. PCMP-E subfamily.</text>
</comment>
<dbReference type="AlphaFoldDB" id="A0A7J7NZX2"/>
<dbReference type="Proteomes" id="UP000541444">
    <property type="component" value="Unassembled WGS sequence"/>
</dbReference>
<dbReference type="FunFam" id="1.25.40.10:FF:000031">
    <property type="entry name" value="Pentatricopeptide repeat-containing protein mitochondrial"/>
    <property type="match status" value="1"/>
</dbReference>
<comment type="caution">
    <text evidence="4">The sequence shown here is derived from an EMBL/GenBank/DDBJ whole genome shotgun (WGS) entry which is preliminary data.</text>
</comment>
<name>A0A7J7NZX2_9MAGN</name>
<evidence type="ECO:0008006" key="6">
    <source>
        <dbReference type="Google" id="ProtNLM"/>
    </source>
</evidence>
<evidence type="ECO:0000313" key="4">
    <source>
        <dbReference type="EMBL" id="KAF6172735.1"/>
    </source>
</evidence>
<dbReference type="Pfam" id="PF01535">
    <property type="entry name" value="PPR"/>
    <property type="match status" value="11"/>
</dbReference>
<dbReference type="NCBIfam" id="TIGR00756">
    <property type="entry name" value="PPR"/>
    <property type="match status" value="9"/>
</dbReference>
<dbReference type="GO" id="GO:0003723">
    <property type="term" value="F:RNA binding"/>
    <property type="evidence" value="ECO:0007669"/>
    <property type="project" value="InterPro"/>
</dbReference>
<dbReference type="Gene3D" id="1.25.40.10">
    <property type="entry name" value="Tetratricopeptide repeat domain"/>
    <property type="match status" value="5"/>
</dbReference>
<evidence type="ECO:0000256" key="3">
    <source>
        <dbReference type="PROSITE-ProRule" id="PRU00708"/>
    </source>
</evidence>
<dbReference type="EMBL" id="JACGCM010000393">
    <property type="protein sequence ID" value="KAF6172735.1"/>
    <property type="molecule type" value="Genomic_DNA"/>
</dbReference>
<feature type="repeat" description="PPR" evidence="3">
    <location>
        <begin position="70"/>
        <end position="104"/>
    </location>
</feature>
<evidence type="ECO:0000256" key="1">
    <source>
        <dbReference type="ARBA" id="ARBA00022737"/>
    </source>
</evidence>
<feature type="repeat" description="PPR" evidence="3">
    <location>
        <begin position="9"/>
        <end position="43"/>
    </location>
</feature>
<dbReference type="PANTHER" id="PTHR47926:SF468">
    <property type="entry name" value="PENTATRICOPEPTIDE REPEAT-CONTAINING PROTEIN"/>
    <property type="match status" value="1"/>
</dbReference>
<dbReference type="SUPFAM" id="SSF48452">
    <property type="entry name" value="TPR-like"/>
    <property type="match status" value="1"/>
</dbReference>
<feature type="repeat" description="PPR" evidence="3">
    <location>
        <begin position="396"/>
        <end position="430"/>
    </location>
</feature>
<dbReference type="SUPFAM" id="SSF81901">
    <property type="entry name" value="HCP-like"/>
    <property type="match status" value="1"/>
</dbReference>
<dbReference type="GO" id="GO:0009451">
    <property type="term" value="P:RNA modification"/>
    <property type="evidence" value="ECO:0007669"/>
    <property type="project" value="InterPro"/>
</dbReference>
<evidence type="ECO:0000256" key="2">
    <source>
        <dbReference type="ARBA" id="ARBA00061659"/>
    </source>
</evidence>
<organism evidence="4 5">
    <name type="scientific">Kingdonia uniflora</name>
    <dbReference type="NCBI Taxonomy" id="39325"/>
    <lineage>
        <taxon>Eukaryota</taxon>
        <taxon>Viridiplantae</taxon>
        <taxon>Streptophyta</taxon>
        <taxon>Embryophyta</taxon>
        <taxon>Tracheophyta</taxon>
        <taxon>Spermatophyta</taxon>
        <taxon>Magnoliopsida</taxon>
        <taxon>Ranunculales</taxon>
        <taxon>Circaeasteraceae</taxon>
        <taxon>Kingdonia</taxon>
    </lineage>
</organism>
<protein>
    <recommendedName>
        <fullName evidence="6">Chlororespiratory reduction 4</fullName>
    </recommendedName>
</protein>
<dbReference type="PANTHER" id="PTHR47926">
    <property type="entry name" value="PENTATRICOPEPTIDE REPEAT-CONTAINING PROTEIN"/>
    <property type="match status" value="1"/>
</dbReference>
<gene>
    <name evidence="4" type="ORF">GIB67_000793</name>
</gene>
<sequence>MFDTMPHRNTITWNSMITGYVRNREISKARQLFDQMPQRDVVSWNVMISGYVSCDIEEGRFLFDQMGQRDLVSWNTMISGYARNGRMREVLGLFDKMPERNVVSWNAVISGFLQNGDVSSAIRFFENIPMQDWTCISAMVSGLIRNGKLDEAAKVLFHTGDVSDEGKDLVHAHNTLIAGYGKSERVDEARYVFNQIPFHLRNIVSWNSMIMCYVKLGDVLSARVLFNEMKERDVVSWNTMINGYVQLSNLEEASSLFNKMPNPDDRSWNSMISGFAQKGDVGLARDFFDKMPVKSLVSWNSMIAGYEQNGDYEKAIELFCYMQAEGERHDKHTLSSMLSACAGLASLDKGMLIHQLVVKTINADIPVNNSLITMYSRCGIIGIARSIFDDMKLQRDVVSWNAMIGGYASHGYAMETLMLYGEMKKVTVRPTNITFVSVLNACAHAGLVDEGRREFEAMIHEFGIEPRVEHFALLVDILGRHGHLEEAMTMINDMKVDPDKSVWGSMLGACRVHKDVDLARVAAGELMKLDPESSAPYVLLHNMLADAGRWEEAREMRMVMEWKNIRKQPGYTWIELQNKVHVFVASDTSHPFSDEMYAFLENFYRVIKDFDSV</sequence>
<dbReference type="InterPro" id="IPR002885">
    <property type="entry name" value="PPR_rpt"/>
</dbReference>
<dbReference type="InterPro" id="IPR046960">
    <property type="entry name" value="PPR_At4g14850-like_plant"/>
</dbReference>
<dbReference type="Pfam" id="PF13041">
    <property type="entry name" value="PPR_2"/>
    <property type="match status" value="2"/>
</dbReference>
<proteinExistence type="inferred from homology"/>
<dbReference type="InterPro" id="IPR046848">
    <property type="entry name" value="E_motif"/>
</dbReference>
<reference evidence="4 5" key="1">
    <citation type="journal article" date="2020" name="IScience">
        <title>Genome Sequencing of the Endangered Kingdonia uniflora (Circaeasteraceae, Ranunculales) Reveals Potential Mechanisms of Evolutionary Specialization.</title>
        <authorList>
            <person name="Sun Y."/>
            <person name="Deng T."/>
            <person name="Zhang A."/>
            <person name="Moore M.J."/>
            <person name="Landis J.B."/>
            <person name="Lin N."/>
            <person name="Zhang H."/>
            <person name="Zhang X."/>
            <person name="Huang J."/>
            <person name="Zhang X."/>
            <person name="Sun H."/>
            <person name="Wang H."/>
        </authorList>
    </citation>
    <scope>NUCLEOTIDE SEQUENCE [LARGE SCALE GENOMIC DNA]</scope>
    <source>
        <strain evidence="4">TB1705</strain>
        <tissue evidence="4">Leaf</tissue>
    </source>
</reference>
<keyword evidence="5" id="KW-1185">Reference proteome</keyword>
<dbReference type="Pfam" id="PF20431">
    <property type="entry name" value="E_motif"/>
    <property type="match status" value="1"/>
</dbReference>
<feature type="repeat" description="PPR" evidence="3">
    <location>
        <begin position="295"/>
        <end position="329"/>
    </location>
</feature>
<feature type="repeat" description="PPR" evidence="3">
    <location>
        <begin position="264"/>
        <end position="294"/>
    </location>
</feature>
<feature type="repeat" description="PPR" evidence="3">
    <location>
        <begin position="202"/>
        <end position="236"/>
    </location>
</feature>
<dbReference type="PROSITE" id="PS51375">
    <property type="entry name" value="PPR"/>
    <property type="match status" value="6"/>
</dbReference>
<evidence type="ECO:0000313" key="5">
    <source>
        <dbReference type="Proteomes" id="UP000541444"/>
    </source>
</evidence>
<accession>A0A7J7NZX2</accession>